<keyword evidence="3" id="KW-1185">Reference proteome</keyword>
<organism evidence="2 3">
    <name type="scientific">Motiliproteus coralliicola</name>
    <dbReference type="NCBI Taxonomy" id="2283196"/>
    <lineage>
        <taxon>Bacteria</taxon>
        <taxon>Pseudomonadati</taxon>
        <taxon>Pseudomonadota</taxon>
        <taxon>Gammaproteobacteria</taxon>
        <taxon>Oceanospirillales</taxon>
        <taxon>Oceanospirillaceae</taxon>
        <taxon>Motiliproteus</taxon>
    </lineage>
</organism>
<evidence type="ECO:0000256" key="1">
    <source>
        <dbReference type="SAM" id="Phobius"/>
    </source>
</evidence>
<keyword evidence="1" id="KW-0812">Transmembrane</keyword>
<keyword evidence="1" id="KW-1133">Transmembrane helix</keyword>
<evidence type="ECO:0000313" key="3">
    <source>
        <dbReference type="Proteomes" id="UP000253769"/>
    </source>
</evidence>
<dbReference type="OrthoDB" id="6168903at2"/>
<accession>A0A369WEH7</accession>
<reference evidence="2 3" key="1">
    <citation type="submission" date="2018-07" db="EMBL/GenBank/DDBJ databases">
        <title>Motiliproteus coralliicola sp. nov., a bacterium isolated from Coral.</title>
        <authorList>
            <person name="Wang G."/>
        </authorList>
    </citation>
    <scope>NUCLEOTIDE SEQUENCE [LARGE SCALE GENOMIC DNA]</scope>
    <source>
        <strain evidence="2 3">C34</strain>
    </source>
</reference>
<name>A0A369WEH7_9GAMM</name>
<sequence>MGWEIEAWHLWLLAGMVLAAMEMLGLAFVALALGVSCIAGAVADLVGASLTVQIAATALMAILLTPLFVRWFQSRKGGDDKISLVGESGSGGQLCTLLEQQGRIGVKIKGDFFPAESSDGRELKVGQRVELQHFSGITAMVCPLNSDSSESDDAGKEP</sequence>
<dbReference type="Proteomes" id="UP000253769">
    <property type="component" value="Unassembled WGS sequence"/>
</dbReference>
<feature type="transmembrane region" description="Helical" evidence="1">
    <location>
        <begin position="12"/>
        <end position="42"/>
    </location>
</feature>
<evidence type="ECO:0000313" key="2">
    <source>
        <dbReference type="EMBL" id="RDE19693.1"/>
    </source>
</evidence>
<proteinExistence type="predicted"/>
<dbReference type="EMBL" id="QQOH01000003">
    <property type="protein sequence ID" value="RDE19693.1"/>
    <property type="molecule type" value="Genomic_DNA"/>
</dbReference>
<keyword evidence="1" id="KW-0472">Membrane</keyword>
<comment type="caution">
    <text evidence="2">The sequence shown here is derived from an EMBL/GenBank/DDBJ whole genome shotgun (WGS) entry which is preliminary data.</text>
</comment>
<dbReference type="AlphaFoldDB" id="A0A369WEH7"/>
<protein>
    <submittedName>
        <fullName evidence="2">NfeD family protein</fullName>
    </submittedName>
</protein>
<dbReference type="RefSeq" id="WP_114696039.1">
    <property type="nucleotide sequence ID" value="NZ_QQOH01000003.1"/>
</dbReference>
<feature type="transmembrane region" description="Helical" evidence="1">
    <location>
        <begin position="48"/>
        <end position="69"/>
    </location>
</feature>
<gene>
    <name evidence="2" type="ORF">DV711_12495</name>
</gene>